<gene>
    <name evidence="1" type="ORF">AVEN_151664_1</name>
</gene>
<sequence>MFNVLAKIRTIKYKRNSEKHTSINCCRDFKIVALNARTIRRGADVWNVNSSVPHHCHTPAHRALPEFNYLVEDHILLPPQLTDSLTSPHATFLPFFSVAEFAIRKKSQVPKKCRWTQKTKALEKLVK</sequence>
<dbReference type="EMBL" id="BGPR01003871">
    <property type="protein sequence ID" value="GBM93411.1"/>
    <property type="molecule type" value="Genomic_DNA"/>
</dbReference>
<comment type="caution">
    <text evidence="1">The sequence shown here is derived from an EMBL/GenBank/DDBJ whole genome shotgun (WGS) entry which is preliminary data.</text>
</comment>
<dbReference type="AlphaFoldDB" id="A0A4Y2JSM2"/>
<organism evidence="1 2">
    <name type="scientific">Araneus ventricosus</name>
    <name type="common">Orbweaver spider</name>
    <name type="synonym">Epeira ventricosa</name>
    <dbReference type="NCBI Taxonomy" id="182803"/>
    <lineage>
        <taxon>Eukaryota</taxon>
        <taxon>Metazoa</taxon>
        <taxon>Ecdysozoa</taxon>
        <taxon>Arthropoda</taxon>
        <taxon>Chelicerata</taxon>
        <taxon>Arachnida</taxon>
        <taxon>Araneae</taxon>
        <taxon>Araneomorphae</taxon>
        <taxon>Entelegynae</taxon>
        <taxon>Araneoidea</taxon>
        <taxon>Araneidae</taxon>
        <taxon>Araneus</taxon>
    </lineage>
</organism>
<name>A0A4Y2JSM2_ARAVE</name>
<proteinExistence type="predicted"/>
<protein>
    <submittedName>
        <fullName evidence="1">Uncharacterized protein</fullName>
    </submittedName>
</protein>
<reference evidence="1 2" key="1">
    <citation type="journal article" date="2019" name="Sci. Rep.">
        <title>Orb-weaving spider Araneus ventricosus genome elucidates the spidroin gene catalogue.</title>
        <authorList>
            <person name="Kono N."/>
            <person name="Nakamura H."/>
            <person name="Ohtoshi R."/>
            <person name="Moran D.A.P."/>
            <person name="Shinohara A."/>
            <person name="Yoshida Y."/>
            <person name="Fujiwara M."/>
            <person name="Mori M."/>
            <person name="Tomita M."/>
            <person name="Arakawa K."/>
        </authorList>
    </citation>
    <scope>NUCLEOTIDE SEQUENCE [LARGE SCALE GENOMIC DNA]</scope>
</reference>
<evidence type="ECO:0000313" key="1">
    <source>
        <dbReference type="EMBL" id="GBM93411.1"/>
    </source>
</evidence>
<evidence type="ECO:0000313" key="2">
    <source>
        <dbReference type="Proteomes" id="UP000499080"/>
    </source>
</evidence>
<dbReference type="Proteomes" id="UP000499080">
    <property type="component" value="Unassembled WGS sequence"/>
</dbReference>
<keyword evidence="2" id="KW-1185">Reference proteome</keyword>
<accession>A0A4Y2JSM2</accession>